<feature type="signal peptide" evidence="1">
    <location>
        <begin position="1"/>
        <end position="25"/>
    </location>
</feature>
<sequence length="197" mass="22326">MNMKFFFWMGMLLTATGLVSCGGSAVQEKETPADSQMVAEHVDPSTRFPQQLVETHTLQDEAQFEANALQSAEETIALANLAIRKTTKPEVKTIAQNILQEHQQLYRDFQKLPHHGAGDTTRKFTDGRREELEKLNGTDFNRQWVEKMVTWNAAIISRYETAAGALKDKGTKELVNKALPILKIHQQQLETCRTKLQ</sequence>
<keyword evidence="4" id="KW-1185">Reference proteome</keyword>
<dbReference type="Proteomes" id="UP000263900">
    <property type="component" value="Chromosome"/>
</dbReference>
<dbReference type="InterPro" id="IPR025419">
    <property type="entry name" value="DUF4142"/>
</dbReference>
<evidence type="ECO:0000313" key="4">
    <source>
        <dbReference type="Proteomes" id="UP000263900"/>
    </source>
</evidence>
<evidence type="ECO:0000256" key="1">
    <source>
        <dbReference type="SAM" id="SignalP"/>
    </source>
</evidence>
<dbReference type="InterPro" id="IPR012347">
    <property type="entry name" value="Ferritin-like"/>
</dbReference>
<evidence type="ECO:0000259" key="2">
    <source>
        <dbReference type="Pfam" id="PF13628"/>
    </source>
</evidence>
<accession>A0A3B7MZ70</accession>
<feature type="domain" description="DUF4142" evidence="2">
    <location>
        <begin position="60"/>
        <end position="190"/>
    </location>
</feature>
<keyword evidence="1" id="KW-0732">Signal</keyword>
<name>A0A3B7MZ70_9BACT</name>
<dbReference type="PANTHER" id="PTHR38593:SF1">
    <property type="entry name" value="BLR2558 PROTEIN"/>
    <property type="match status" value="1"/>
</dbReference>
<gene>
    <name evidence="3" type="ORF">D3H65_32305</name>
</gene>
<organism evidence="3 4">
    <name type="scientific">Paraflavitalea soli</name>
    <dbReference type="NCBI Taxonomy" id="2315862"/>
    <lineage>
        <taxon>Bacteria</taxon>
        <taxon>Pseudomonadati</taxon>
        <taxon>Bacteroidota</taxon>
        <taxon>Chitinophagia</taxon>
        <taxon>Chitinophagales</taxon>
        <taxon>Chitinophagaceae</taxon>
        <taxon>Paraflavitalea</taxon>
    </lineage>
</organism>
<dbReference type="KEGG" id="pseg:D3H65_32305"/>
<protein>
    <submittedName>
        <fullName evidence="3">DUF4142 domain-containing protein</fullName>
    </submittedName>
</protein>
<dbReference type="OrthoDB" id="883203at2"/>
<feature type="chain" id="PRO_5017793025" evidence="1">
    <location>
        <begin position="26"/>
        <end position="197"/>
    </location>
</feature>
<dbReference type="PANTHER" id="PTHR38593">
    <property type="entry name" value="BLR2558 PROTEIN"/>
    <property type="match status" value="1"/>
</dbReference>
<dbReference type="AlphaFoldDB" id="A0A3B7MZ70"/>
<dbReference type="EMBL" id="CP032157">
    <property type="protein sequence ID" value="AXY78390.1"/>
    <property type="molecule type" value="Genomic_DNA"/>
</dbReference>
<dbReference type="Gene3D" id="1.20.1260.10">
    <property type="match status" value="1"/>
</dbReference>
<evidence type="ECO:0000313" key="3">
    <source>
        <dbReference type="EMBL" id="AXY78390.1"/>
    </source>
</evidence>
<dbReference type="PROSITE" id="PS51257">
    <property type="entry name" value="PROKAR_LIPOPROTEIN"/>
    <property type="match status" value="1"/>
</dbReference>
<proteinExistence type="predicted"/>
<dbReference type="Pfam" id="PF13628">
    <property type="entry name" value="DUF4142"/>
    <property type="match status" value="1"/>
</dbReference>
<reference evidence="3 4" key="1">
    <citation type="submission" date="2018-09" db="EMBL/GenBank/DDBJ databases">
        <title>Genome sequencing of strain 6GH32-13.</title>
        <authorList>
            <person name="Weon H.-Y."/>
            <person name="Heo J."/>
            <person name="Kwon S.-W."/>
        </authorList>
    </citation>
    <scope>NUCLEOTIDE SEQUENCE [LARGE SCALE GENOMIC DNA]</scope>
    <source>
        <strain evidence="3 4">5GH32-13</strain>
    </source>
</reference>